<name>A0ABU6MN82_9BACI</name>
<protein>
    <submittedName>
        <fullName evidence="3">Undecaprenyl-diphosphatase</fullName>
    </submittedName>
</protein>
<dbReference type="EMBL" id="JARMAB010000023">
    <property type="protein sequence ID" value="MED1204510.1"/>
    <property type="molecule type" value="Genomic_DNA"/>
</dbReference>
<dbReference type="Gene3D" id="1.20.144.10">
    <property type="entry name" value="Phosphatidic acid phosphatase type 2/haloperoxidase"/>
    <property type="match status" value="1"/>
</dbReference>
<dbReference type="InterPro" id="IPR000326">
    <property type="entry name" value="PAP2/HPO"/>
</dbReference>
<dbReference type="PANTHER" id="PTHR14969:SF58">
    <property type="entry name" value="UNDECAPRENYL-DIPHOSPHATASE BCRC"/>
    <property type="match status" value="1"/>
</dbReference>
<dbReference type="InterPro" id="IPR033879">
    <property type="entry name" value="UPP_Pase"/>
</dbReference>
<keyword evidence="1" id="KW-1133">Transmembrane helix</keyword>
<feature type="transmembrane region" description="Helical" evidence="1">
    <location>
        <begin position="22"/>
        <end position="44"/>
    </location>
</feature>
<keyword evidence="4" id="KW-1185">Reference proteome</keyword>
<evidence type="ECO:0000256" key="1">
    <source>
        <dbReference type="SAM" id="Phobius"/>
    </source>
</evidence>
<keyword evidence="1" id="KW-0472">Membrane</keyword>
<dbReference type="CDD" id="cd03385">
    <property type="entry name" value="PAP2_BcrC_like"/>
    <property type="match status" value="1"/>
</dbReference>
<dbReference type="SMART" id="SM00014">
    <property type="entry name" value="acidPPc"/>
    <property type="match status" value="1"/>
</dbReference>
<dbReference type="Proteomes" id="UP001341444">
    <property type="component" value="Unassembled WGS sequence"/>
</dbReference>
<feature type="domain" description="Phosphatidic acid phosphatase type 2/haloperoxidase" evidence="2">
    <location>
        <begin position="53"/>
        <end position="160"/>
    </location>
</feature>
<dbReference type="Pfam" id="PF01569">
    <property type="entry name" value="PAP2"/>
    <property type="match status" value="1"/>
</dbReference>
<feature type="transmembrane region" description="Helical" evidence="1">
    <location>
        <begin position="53"/>
        <end position="75"/>
    </location>
</feature>
<dbReference type="InterPro" id="IPR036938">
    <property type="entry name" value="PAP2/HPO_sf"/>
</dbReference>
<feature type="transmembrane region" description="Helical" evidence="1">
    <location>
        <begin position="149"/>
        <end position="178"/>
    </location>
</feature>
<evidence type="ECO:0000313" key="3">
    <source>
        <dbReference type="EMBL" id="MED1204510.1"/>
    </source>
</evidence>
<dbReference type="SUPFAM" id="SSF48317">
    <property type="entry name" value="Acid phosphatase/Vanadium-dependent haloperoxidase"/>
    <property type="match status" value="1"/>
</dbReference>
<organism evidence="3 4">
    <name type="scientific">Heyndrickxia acidicola</name>
    <dbReference type="NCBI Taxonomy" id="209389"/>
    <lineage>
        <taxon>Bacteria</taxon>
        <taxon>Bacillati</taxon>
        <taxon>Bacillota</taxon>
        <taxon>Bacilli</taxon>
        <taxon>Bacillales</taxon>
        <taxon>Bacillaceae</taxon>
        <taxon>Heyndrickxia</taxon>
    </lineage>
</organism>
<evidence type="ECO:0000259" key="2">
    <source>
        <dbReference type="SMART" id="SM00014"/>
    </source>
</evidence>
<keyword evidence="1" id="KW-0812">Transmembrane</keyword>
<dbReference type="PANTHER" id="PTHR14969">
    <property type="entry name" value="SPHINGOSINE-1-PHOSPHATE PHOSPHOHYDROLASE"/>
    <property type="match status" value="1"/>
</dbReference>
<evidence type="ECO:0000313" key="4">
    <source>
        <dbReference type="Proteomes" id="UP001341444"/>
    </source>
</evidence>
<accession>A0ABU6MN82</accession>
<proteinExistence type="predicted"/>
<dbReference type="RefSeq" id="WP_066266475.1">
    <property type="nucleotide sequence ID" value="NZ_JARMAB010000023.1"/>
</dbReference>
<sequence>MNYRLFKDIHGLAGHNHVIDAFMIFCTNKAIYIFAIALLLIWIFGNKSYKRDALYAGITGIVGLIANVIISHIYYEKRPFVAHHVHTLISHAADASFPSDHATGSFAIAFFMLIRHRKIGGLMLILALLTGFSRIYCGIHYPFDVVGSIVVAFIVTFVITKLAPILDPLVNAIVSLYLSIIGKLTGRSSEKTIGQ</sequence>
<gene>
    <name evidence="3" type="ORF">P4T90_15785</name>
</gene>
<reference evidence="3 4" key="1">
    <citation type="submission" date="2023-03" db="EMBL/GenBank/DDBJ databases">
        <title>Bacillus Genome Sequencing.</title>
        <authorList>
            <person name="Dunlap C."/>
        </authorList>
    </citation>
    <scope>NUCLEOTIDE SEQUENCE [LARGE SCALE GENOMIC DNA]</scope>
    <source>
        <strain evidence="3 4">B-23453</strain>
    </source>
</reference>
<feature type="transmembrane region" description="Helical" evidence="1">
    <location>
        <begin position="121"/>
        <end position="143"/>
    </location>
</feature>
<comment type="caution">
    <text evidence="3">The sequence shown here is derived from an EMBL/GenBank/DDBJ whole genome shotgun (WGS) entry which is preliminary data.</text>
</comment>